<evidence type="ECO:0000256" key="1">
    <source>
        <dbReference type="SAM" id="MobiDB-lite"/>
    </source>
</evidence>
<dbReference type="AlphaFoldDB" id="A0AAD9L1Z9"/>
<keyword evidence="3" id="KW-1185">Reference proteome</keyword>
<dbReference type="InterPro" id="IPR011049">
    <property type="entry name" value="Serralysin-like_metalloprot_C"/>
</dbReference>
<dbReference type="Proteomes" id="UP001209878">
    <property type="component" value="Unassembled WGS sequence"/>
</dbReference>
<dbReference type="EMBL" id="JAODUO010000388">
    <property type="protein sequence ID" value="KAK2181604.1"/>
    <property type="molecule type" value="Genomic_DNA"/>
</dbReference>
<name>A0AAD9L1Z9_RIDPI</name>
<proteinExistence type="predicted"/>
<organism evidence="2 3">
    <name type="scientific">Ridgeia piscesae</name>
    <name type="common">Tubeworm</name>
    <dbReference type="NCBI Taxonomy" id="27915"/>
    <lineage>
        <taxon>Eukaryota</taxon>
        <taxon>Metazoa</taxon>
        <taxon>Spiralia</taxon>
        <taxon>Lophotrochozoa</taxon>
        <taxon>Annelida</taxon>
        <taxon>Polychaeta</taxon>
        <taxon>Sedentaria</taxon>
        <taxon>Canalipalpata</taxon>
        <taxon>Sabellida</taxon>
        <taxon>Siboglinidae</taxon>
        <taxon>Ridgeia</taxon>
    </lineage>
</organism>
<comment type="caution">
    <text evidence="2">The sequence shown here is derived from an EMBL/GenBank/DDBJ whole genome shotgun (WGS) entry which is preliminary data.</text>
</comment>
<dbReference type="Gene3D" id="2.150.10.10">
    <property type="entry name" value="Serralysin-like metalloprotease, C-terminal"/>
    <property type="match status" value="1"/>
</dbReference>
<reference evidence="2" key="1">
    <citation type="journal article" date="2023" name="Mol. Biol. Evol.">
        <title>Third-Generation Sequencing Reveals the Adaptive Role of the Epigenome in Three Deep-Sea Polychaetes.</title>
        <authorList>
            <person name="Perez M."/>
            <person name="Aroh O."/>
            <person name="Sun Y."/>
            <person name="Lan Y."/>
            <person name="Juniper S.K."/>
            <person name="Young C.R."/>
            <person name="Angers B."/>
            <person name="Qian P.Y."/>
        </authorList>
    </citation>
    <scope>NUCLEOTIDE SEQUENCE</scope>
    <source>
        <strain evidence="2">R07B-5</strain>
    </source>
</reference>
<feature type="region of interest" description="Disordered" evidence="1">
    <location>
        <begin position="1"/>
        <end position="74"/>
    </location>
</feature>
<feature type="compositionally biased region" description="Basic and acidic residues" evidence="1">
    <location>
        <begin position="7"/>
        <end position="72"/>
    </location>
</feature>
<protein>
    <submittedName>
        <fullName evidence="2">Uncharacterized protein</fullName>
    </submittedName>
</protein>
<gene>
    <name evidence="2" type="ORF">NP493_389g00037</name>
</gene>
<sequence>MPGTADGGRRTADGGRRTADGGRRTADGGRRTADGGRRTADGGRRTADGGRRTADGGRRTADGGRRTADGGRRTGASACACAGQDPGLSALDVFGSEPATWSRCRPSRPHWDYSVHGRNFLFETCSCWKELLHQLFTCTLCSVGVRCVPIPTQLGRTSLSACIDRCAVFRSPCACGRNRVTSRLKSRSGFAASTEPIDTASTDTRVKTWQERLDSLDASVHKNIRADEHLSAGCIWTAAA</sequence>
<evidence type="ECO:0000313" key="3">
    <source>
        <dbReference type="Proteomes" id="UP001209878"/>
    </source>
</evidence>
<evidence type="ECO:0000313" key="2">
    <source>
        <dbReference type="EMBL" id="KAK2181604.1"/>
    </source>
</evidence>
<accession>A0AAD9L1Z9</accession>